<keyword evidence="2 9" id="KW-0479">Metal-binding</keyword>
<feature type="binding site" evidence="9">
    <location>
        <position position="10"/>
    </location>
    <ligand>
        <name>Zn(2+)</name>
        <dbReference type="ChEBI" id="CHEBI:29105"/>
    </ligand>
</feature>
<reference evidence="15" key="2">
    <citation type="submission" date="2025-04" db="UniProtKB">
        <authorList>
            <consortium name="RefSeq"/>
        </authorList>
    </citation>
    <scope>IDENTIFICATION</scope>
    <source>
        <strain evidence="15">Aabys</strain>
    </source>
</reference>
<reference evidence="13" key="1">
    <citation type="submission" date="2020-05" db="UniProtKB">
        <authorList>
            <consortium name="EnsemblMetazoa"/>
        </authorList>
    </citation>
    <scope>IDENTIFICATION</scope>
    <source>
        <strain evidence="13">Aabys</strain>
    </source>
</reference>
<dbReference type="GO" id="GO:0003677">
    <property type="term" value="F:DNA binding"/>
    <property type="evidence" value="ECO:0007669"/>
    <property type="project" value="UniProtKB-KW"/>
</dbReference>
<evidence type="ECO:0000259" key="12">
    <source>
        <dbReference type="PROSITE" id="PS51915"/>
    </source>
</evidence>
<feature type="binding site" evidence="9">
    <location>
        <position position="58"/>
    </location>
    <ligand>
        <name>Zn(2+)</name>
        <dbReference type="ChEBI" id="CHEBI:29105"/>
    </ligand>
</feature>
<keyword evidence="3" id="KW-0677">Repeat</keyword>
<dbReference type="AlphaFoldDB" id="A0A1I8NK69"/>
<feature type="domain" description="C2H2-type" evidence="11">
    <location>
        <begin position="305"/>
        <end position="328"/>
    </location>
</feature>
<evidence type="ECO:0000256" key="3">
    <source>
        <dbReference type="ARBA" id="ARBA00022737"/>
    </source>
</evidence>
<evidence type="ECO:0000256" key="6">
    <source>
        <dbReference type="ARBA" id="ARBA00023125"/>
    </source>
</evidence>
<keyword evidence="4 8" id="KW-0863">Zinc-finger</keyword>
<dbReference type="Proteomes" id="UP001652621">
    <property type="component" value="Unplaced"/>
</dbReference>
<dbReference type="OrthoDB" id="654211at2759"/>
<keyword evidence="6" id="KW-0238">DNA-binding</keyword>
<comment type="subcellular location">
    <subcellularLocation>
        <location evidence="1">Nucleus</location>
    </subcellularLocation>
</comment>
<dbReference type="PROSITE" id="PS50157">
    <property type="entry name" value="ZINC_FINGER_C2H2_2"/>
    <property type="match status" value="4"/>
</dbReference>
<evidence type="ECO:0000256" key="10">
    <source>
        <dbReference type="SAM" id="MobiDB-lite"/>
    </source>
</evidence>
<dbReference type="PROSITE" id="PS00028">
    <property type="entry name" value="ZINC_FINGER_C2H2_1"/>
    <property type="match status" value="3"/>
</dbReference>
<feature type="region of interest" description="Disordered" evidence="10">
    <location>
        <begin position="139"/>
        <end position="170"/>
    </location>
</feature>
<evidence type="ECO:0000313" key="14">
    <source>
        <dbReference type="Proteomes" id="UP001652621"/>
    </source>
</evidence>
<feature type="compositionally biased region" description="Polar residues" evidence="10">
    <location>
        <begin position="147"/>
        <end position="156"/>
    </location>
</feature>
<feature type="binding site" evidence="9">
    <location>
        <position position="55"/>
    </location>
    <ligand>
        <name>Zn(2+)</name>
        <dbReference type="ChEBI" id="CHEBI:29105"/>
    </ligand>
</feature>
<keyword evidence="5 9" id="KW-0862">Zinc</keyword>
<evidence type="ECO:0000256" key="8">
    <source>
        <dbReference type="PROSITE-ProRule" id="PRU00042"/>
    </source>
</evidence>
<sequence>MFLQRLWLICRVCMQQKHGMLDLFSEVLEKPIWNILRDCGGIPVRRRDNLPDKICDVCLDRLFKAYAFRLECQRAHRQITQVVQPNTKHEQEFLTDHEMDTPLSLDAYHQQVIERFEMKNGYHRDSIESLDTASSLSADTINAPKLPNSTKSSSNSLKEDDYVSNNVKDGHYSTRPLKKRIIMSYRNAKDPLRNKTKARHARLELKEKKTQKSGHFPCNVCHNVYSSADLLRHHKYVHRRPHLCKICGKTFSQVQQLQNHENSHTGERPYPCRMCNRIFADTSNRNKHEINIHKRTSLRKLPRRIQCLICNKVFKRPQNLRDHHRRVHLKALLEK</sequence>
<dbReference type="GO" id="GO:0000981">
    <property type="term" value="F:DNA-binding transcription factor activity, RNA polymerase II-specific"/>
    <property type="evidence" value="ECO:0007669"/>
    <property type="project" value="TreeGrafter"/>
</dbReference>
<dbReference type="EnsemblMetazoa" id="MDOA016467-RA">
    <property type="protein sequence ID" value="MDOA016467-PA"/>
    <property type="gene ID" value="MDOA016467"/>
</dbReference>
<dbReference type="VEuPathDB" id="VectorBase:MDOA016467"/>
<evidence type="ECO:0000259" key="11">
    <source>
        <dbReference type="PROSITE" id="PS50157"/>
    </source>
</evidence>
<dbReference type="RefSeq" id="XP_011294858.1">
    <property type="nucleotide sequence ID" value="XM_011296556.2"/>
</dbReference>
<name>A0A1I8NK69_MUSDO</name>
<feature type="domain" description="C2H2-type" evidence="11">
    <location>
        <begin position="242"/>
        <end position="269"/>
    </location>
</feature>
<dbReference type="GO" id="GO:0008270">
    <property type="term" value="F:zinc ion binding"/>
    <property type="evidence" value="ECO:0007669"/>
    <property type="project" value="UniProtKB-UniRule"/>
</dbReference>
<proteinExistence type="predicted"/>
<keyword evidence="7" id="KW-0539">Nucleus</keyword>
<evidence type="ECO:0000256" key="2">
    <source>
        <dbReference type="ARBA" id="ARBA00022723"/>
    </source>
</evidence>
<feature type="domain" description="C2H2-type" evidence="11">
    <location>
        <begin position="270"/>
        <end position="293"/>
    </location>
</feature>
<gene>
    <name evidence="13" type="primary">105262186</name>
    <name evidence="15" type="synonym">LOC105262186</name>
</gene>
<dbReference type="InterPro" id="IPR036236">
    <property type="entry name" value="Znf_C2H2_sf"/>
</dbReference>
<dbReference type="SMART" id="SM00868">
    <property type="entry name" value="zf-AD"/>
    <property type="match status" value="1"/>
</dbReference>
<evidence type="ECO:0000256" key="9">
    <source>
        <dbReference type="PROSITE-ProRule" id="PRU01263"/>
    </source>
</evidence>
<protein>
    <submittedName>
        <fullName evidence="15">Protein snail homolog Sna isoform X1</fullName>
    </submittedName>
</protein>
<dbReference type="Gene3D" id="3.40.1800.20">
    <property type="match status" value="1"/>
</dbReference>
<feature type="domain" description="C2H2-type" evidence="11">
    <location>
        <begin position="216"/>
        <end position="238"/>
    </location>
</feature>
<dbReference type="InterPro" id="IPR012934">
    <property type="entry name" value="Znf_AD"/>
</dbReference>
<accession>A0A1I8NK69</accession>
<dbReference type="Pfam" id="PF07776">
    <property type="entry name" value="zf-AD"/>
    <property type="match status" value="1"/>
</dbReference>
<evidence type="ECO:0000313" key="15">
    <source>
        <dbReference type="RefSeq" id="XP_011294858.1"/>
    </source>
</evidence>
<dbReference type="SUPFAM" id="SSF57667">
    <property type="entry name" value="beta-beta-alpha zinc fingers"/>
    <property type="match status" value="1"/>
</dbReference>
<dbReference type="Pfam" id="PF00096">
    <property type="entry name" value="zf-C2H2"/>
    <property type="match status" value="1"/>
</dbReference>
<dbReference type="Gene3D" id="3.30.160.60">
    <property type="entry name" value="Classic Zinc Finger"/>
    <property type="match status" value="3"/>
</dbReference>
<evidence type="ECO:0000256" key="5">
    <source>
        <dbReference type="ARBA" id="ARBA00022833"/>
    </source>
</evidence>
<dbReference type="InterPro" id="IPR013087">
    <property type="entry name" value="Znf_C2H2_type"/>
</dbReference>
<dbReference type="FunFam" id="3.30.160.60:FF:000045">
    <property type="entry name" value="ZFP69 zinc finger protein B"/>
    <property type="match status" value="1"/>
</dbReference>
<dbReference type="SUPFAM" id="SSF57716">
    <property type="entry name" value="Glucocorticoid receptor-like (DNA-binding domain)"/>
    <property type="match status" value="1"/>
</dbReference>
<dbReference type="KEGG" id="mde:105262186"/>
<evidence type="ECO:0000256" key="4">
    <source>
        <dbReference type="ARBA" id="ARBA00022771"/>
    </source>
</evidence>
<evidence type="ECO:0000256" key="1">
    <source>
        <dbReference type="ARBA" id="ARBA00004123"/>
    </source>
</evidence>
<feature type="domain" description="ZAD" evidence="12">
    <location>
        <begin position="8"/>
        <end position="82"/>
    </location>
</feature>
<dbReference type="PANTHER" id="PTHR24394:SF29">
    <property type="entry name" value="MYONEURIN"/>
    <property type="match status" value="1"/>
</dbReference>
<dbReference type="PANTHER" id="PTHR24394">
    <property type="entry name" value="ZINC FINGER PROTEIN"/>
    <property type="match status" value="1"/>
</dbReference>
<dbReference type="GeneID" id="105262186"/>
<dbReference type="PROSITE" id="PS51915">
    <property type="entry name" value="ZAD"/>
    <property type="match status" value="1"/>
</dbReference>
<dbReference type="STRING" id="7370.A0A1I8NK69"/>
<feature type="binding site" evidence="9">
    <location>
        <position position="13"/>
    </location>
    <ligand>
        <name>Zn(2+)</name>
        <dbReference type="ChEBI" id="CHEBI:29105"/>
    </ligand>
</feature>
<evidence type="ECO:0000256" key="7">
    <source>
        <dbReference type="ARBA" id="ARBA00023242"/>
    </source>
</evidence>
<dbReference type="GO" id="GO:0005634">
    <property type="term" value="C:nucleus"/>
    <property type="evidence" value="ECO:0007669"/>
    <property type="project" value="UniProtKB-SubCell"/>
</dbReference>
<dbReference type="Pfam" id="PF13894">
    <property type="entry name" value="zf-C2H2_4"/>
    <property type="match status" value="1"/>
</dbReference>
<dbReference type="VEuPathDB" id="VectorBase:MDOMA2_015269"/>
<organism evidence="13">
    <name type="scientific">Musca domestica</name>
    <name type="common">House fly</name>
    <dbReference type="NCBI Taxonomy" id="7370"/>
    <lineage>
        <taxon>Eukaryota</taxon>
        <taxon>Metazoa</taxon>
        <taxon>Ecdysozoa</taxon>
        <taxon>Arthropoda</taxon>
        <taxon>Hexapoda</taxon>
        <taxon>Insecta</taxon>
        <taxon>Pterygota</taxon>
        <taxon>Neoptera</taxon>
        <taxon>Endopterygota</taxon>
        <taxon>Diptera</taxon>
        <taxon>Brachycera</taxon>
        <taxon>Muscomorpha</taxon>
        <taxon>Muscoidea</taxon>
        <taxon>Muscidae</taxon>
        <taxon>Musca</taxon>
    </lineage>
</organism>
<keyword evidence="14" id="KW-1185">Reference proteome</keyword>
<dbReference type="SMART" id="SM00355">
    <property type="entry name" value="ZnF_C2H2"/>
    <property type="match status" value="4"/>
</dbReference>
<evidence type="ECO:0000313" key="13">
    <source>
        <dbReference type="EnsemblMetazoa" id="MDOA016467-PA"/>
    </source>
</evidence>
<dbReference type="Pfam" id="PF13912">
    <property type="entry name" value="zf-C2H2_6"/>
    <property type="match status" value="1"/>
</dbReference>